<evidence type="ECO:0000313" key="2">
    <source>
        <dbReference type="Proteomes" id="UP000753961"/>
    </source>
</evidence>
<reference evidence="1" key="1">
    <citation type="submission" date="2021-06" db="EMBL/GenBank/DDBJ databases">
        <title>44 bacteria genomes isolated from Dapeng, Shenzhen.</title>
        <authorList>
            <person name="Zheng W."/>
            <person name="Yu S."/>
            <person name="Huang Y."/>
        </authorList>
    </citation>
    <scope>NUCLEOTIDE SEQUENCE</scope>
    <source>
        <strain evidence="1">DP5N28-2</strain>
    </source>
</reference>
<keyword evidence="2" id="KW-1185">Reference proteome</keyword>
<protein>
    <submittedName>
        <fullName evidence="1">Uncharacterized protein</fullName>
    </submittedName>
</protein>
<comment type="caution">
    <text evidence="1">The sequence shown here is derived from an EMBL/GenBank/DDBJ whole genome shotgun (WGS) entry which is preliminary data.</text>
</comment>
<accession>A0A953HMV4</accession>
<organism evidence="1 2">
    <name type="scientific">Membranihabitans marinus</name>
    <dbReference type="NCBI Taxonomy" id="1227546"/>
    <lineage>
        <taxon>Bacteria</taxon>
        <taxon>Pseudomonadati</taxon>
        <taxon>Bacteroidota</taxon>
        <taxon>Saprospiria</taxon>
        <taxon>Saprospirales</taxon>
        <taxon>Saprospiraceae</taxon>
        <taxon>Membranihabitans</taxon>
    </lineage>
</organism>
<proteinExistence type="predicted"/>
<dbReference type="RefSeq" id="WP_222578965.1">
    <property type="nucleotide sequence ID" value="NZ_JAHVHU010000005.1"/>
</dbReference>
<name>A0A953HMV4_9BACT</name>
<gene>
    <name evidence="1" type="ORF">KUV50_04800</name>
</gene>
<dbReference type="Proteomes" id="UP000753961">
    <property type="component" value="Unassembled WGS sequence"/>
</dbReference>
<dbReference type="AlphaFoldDB" id="A0A953HMV4"/>
<evidence type="ECO:0000313" key="1">
    <source>
        <dbReference type="EMBL" id="MBY5957443.1"/>
    </source>
</evidence>
<dbReference type="EMBL" id="JAHVHU010000005">
    <property type="protein sequence ID" value="MBY5957443.1"/>
    <property type="molecule type" value="Genomic_DNA"/>
</dbReference>
<sequence>MYEAIAGKAKDPVATFKTGAGKRVQAMYVDFLRNYLEGKVYKDILVGNLFSKNREKESETPMFSK</sequence>